<sequence>MCAQLYSRWRGATRAWDGYCDRSVPVIDTIVLKQSGLVSADQPCRSPFSIRGLIDSARVHHACLNVNDAFWPPSHGYSKDPEYSHL</sequence>
<name>A0A5Q4Z2V1_9BURK</name>
<reference evidence="1 2" key="1">
    <citation type="submission" date="2019-08" db="EMBL/GenBank/DDBJ databases">
        <authorList>
            <person name="Herpell B J."/>
        </authorList>
    </citation>
    <scope>NUCLEOTIDE SEQUENCE [LARGE SCALE GENOMIC DNA]</scope>
    <source>
        <strain evidence="2">Msb3</strain>
    </source>
</reference>
<protein>
    <submittedName>
        <fullName evidence="1">Uncharacterized protein</fullName>
    </submittedName>
</protein>
<evidence type="ECO:0000313" key="1">
    <source>
        <dbReference type="EMBL" id="VVD31334.1"/>
    </source>
</evidence>
<proteinExistence type="predicted"/>
<organism evidence="1 2">
    <name type="scientific">Paraburkholderia dioscoreae</name>
    <dbReference type="NCBI Taxonomy" id="2604047"/>
    <lineage>
        <taxon>Bacteria</taxon>
        <taxon>Pseudomonadati</taxon>
        <taxon>Pseudomonadota</taxon>
        <taxon>Betaproteobacteria</taxon>
        <taxon>Burkholderiales</taxon>
        <taxon>Burkholderiaceae</taxon>
        <taxon>Paraburkholderia</taxon>
    </lineage>
</organism>
<keyword evidence="2" id="KW-1185">Reference proteome</keyword>
<dbReference type="Proteomes" id="UP000325811">
    <property type="component" value="Chromosome II"/>
</dbReference>
<dbReference type="AlphaFoldDB" id="A0A5Q4Z2V1"/>
<dbReference type="EMBL" id="LR699554">
    <property type="protein sequence ID" value="VVD31334.1"/>
    <property type="molecule type" value="Genomic_DNA"/>
</dbReference>
<evidence type="ECO:0000313" key="2">
    <source>
        <dbReference type="Proteomes" id="UP000325811"/>
    </source>
</evidence>
<gene>
    <name evidence="1" type="ORF">PDMSB3_0031</name>
</gene>
<dbReference type="KEGG" id="pdio:PDMSB3_0031.1"/>
<accession>A0A5Q4Z2V1</accession>